<feature type="compositionally biased region" description="Low complexity" evidence="1">
    <location>
        <begin position="100"/>
        <end position="109"/>
    </location>
</feature>
<dbReference type="EMBL" id="JARK01001375">
    <property type="protein sequence ID" value="EYC14920.1"/>
    <property type="molecule type" value="Genomic_DNA"/>
</dbReference>
<reference evidence="3" key="1">
    <citation type="journal article" date="2015" name="Nat. Genet.">
        <title>The genome and transcriptome of the zoonotic hookworm Ancylostoma ceylanicum identify infection-specific gene families.</title>
        <authorList>
            <person name="Schwarz E.M."/>
            <person name="Hu Y."/>
            <person name="Antoshechkin I."/>
            <person name="Miller M.M."/>
            <person name="Sternberg P.W."/>
            <person name="Aroian R.V."/>
        </authorList>
    </citation>
    <scope>NUCLEOTIDE SEQUENCE</scope>
    <source>
        <strain evidence="3">HY135</strain>
    </source>
</reference>
<evidence type="ECO:0000313" key="2">
    <source>
        <dbReference type="EMBL" id="EYC14920.1"/>
    </source>
</evidence>
<dbReference type="OrthoDB" id="273257at2759"/>
<name>A0A016UI97_9BILA</name>
<keyword evidence="3" id="KW-1185">Reference proteome</keyword>
<sequence length="109" mass="12025">MRGQFDESEYQMYPPSDNRNLAIISDDSLSPCQEAIESNQVPQIQILRRDSDEDPDAGEDSMELVDLGIHHKCSLRSQSPVMMNALAPPNHKASCVRRGSSSVSVSLHG</sequence>
<protein>
    <submittedName>
        <fullName evidence="2">Uncharacterized protein</fullName>
    </submittedName>
</protein>
<evidence type="ECO:0000313" key="3">
    <source>
        <dbReference type="Proteomes" id="UP000024635"/>
    </source>
</evidence>
<accession>A0A016UI97</accession>
<feature type="region of interest" description="Disordered" evidence="1">
    <location>
        <begin position="90"/>
        <end position="109"/>
    </location>
</feature>
<evidence type="ECO:0000256" key="1">
    <source>
        <dbReference type="SAM" id="MobiDB-lite"/>
    </source>
</evidence>
<dbReference type="AlphaFoldDB" id="A0A016UI97"/>
<dbReference type="Proteomes" id="UP000024635">
    <property type="component" value="Unassembled WGS sequence"/>
</dbReference>
<gene>
    <name evidence="2" type="primary">Acey_s0039.g86</name>
    <name evidence="2" type="ORF">Y032_0039g86</name>
</gene>
<comment type="caution">
    <text evidence="2">The sequence shown here is derived from an EMBL/GenBank/DDBJ whole genome shotgun (WGS) entry which is preliminary data.</text>
</comment>
<proteinExistence type="predicted"/>
<dbReference type="STRING" id="53326.A0A016UI97"/>
<feature type="region of interest" description="Disordered" evidence="1">
    <location>
        <begin position="1"/>
        <end position="23"/>
    </location>
</feature>
<organism evidence="2 3">
    <name type="scientific">Ancylostoma ceylanicum</name>
    <dbReference type="NCBI Taxonomy" id="53326"/>
    <lineage>
        <taxon>Eukaryota</taxon>
        <taxon>Metazoa</taxon>
        <taxon>Ecdysozoa</taxon>
        <taxon>Nematoda</taxon>
        <taxon>Chromadorea</taxon>
        <taxon>Rhabditida</taxon>
        <taxon>Rhabditina</taxon>
        <taxon>Rhabditomorpha</taxon>
        <taxon>Strongyloidea</taxon>
        <taxon>Ancylostomatidae</taxon>
        <taxon>Ancylostomatinae</taxon>
        <taxon>Ancylostoma</taxon>
    </lineage>
</organism>